<dbReference type="Proteomes" id="UP001652625">
    <property type="component" value="Chromosome 03"/>
</dbReference>
<accession>A0ABM4BJ97</accession>
<keyword evidence="1" id="KW-0812">Transmembrane</keyword>
<proteinExistence type="predicted"/>
<evidence type="ECO:0000256" key="1">
    <source>
        <dbReference type="SAM" id="Phobius"/>
    </source>
</evidence>
<keyword evidence="2" id="KW-1185">Reference proteome</keyword>
<name>A0ABM4BJ97_HYDVU</name>
<dbReference type="GeneID" id="101237403"/>
<keyword evidence="1" id="KW-0472">Membrane</keyword>
<feature type="transmembrane region" description="Helical" evidence="1">
    <location>
        <begin position="32"/>
        <end position="54"/>
    </location>
</feature>
<dbReference type="RefSeq" id="XP_065649107.1">
    <property type="nucleotide sequence ID" value="XM_065793035.1"/>
</dbReference>
<reference evidence="3" key="1">
    <citation type="submission" date="2025-08" db="UniProtKB">
        <authorList>
            <consortium name="RefSeq"/>
        </authorList>
    </citation>
    <scope>IDENTIFICATION</scope>
</reference>
<evidence type="ECO:0000313" key="3">
    <source>
        <dbReference type="RefSeq" id="XP_065649107.1"/>
    </source>
</evidence>
<evidence type="ECO:0000313" key="2">
    <source>
        <dbReference type="Proteomes" id="UP001652625"/>
    </source>
</evidence>
<keyword evidence="1" id="KW-1133">Transmembrane helix</keyword>
<protein>
    <submittedName>
        <fullName evidence="3">Uncharacterized protein LOC101237403</fullName>
    </submittedName>
</protein>
<sequence length="162" mass="19013">MSYSFIFMFWKSLLDIRMVLIEIKENILKFRLMVFVGVTVTLALLFMQIFVLLCTKKWCETRQRLSINDELKTIVIPEQDYNEIEPSNIIRRQPPLNATTAYLAPLLGKNQGVNNNNRFEVSENVERYVIDVEPSKHCNEYSADEYRRKLGVRGDGYSFIFS</sequence>
<gene>
    <name evidence="3" type="primary">LOC101237403</name>
</gene>
<organism evidence="2 3">
    <name type="scientific">Hydra vulgaris</name>
    <name type="common">Hydra</name>
    <name type="synonym">Hydra attenuata</name>
    <dbReference type="NCBI Taxonomy" id="6087"/>
    <lineage>
        <taxon>Eukaryota</taxon>
        <taxon>Metazoa</taxon>
        <taxon>Cnidaria</taxon>
        <taxon>Hydrozoa</taxon>
        <taxon>Hydroidolina</taxon>
        <taxon>Anthoathecata</taxon>
        <taxon>Aplanulata</taxon>
        <taxon>Hydridae</taxon>
        <taxon>Hydra</taxon>
    </lineage>
</organism>